<reference evidence="4 5" key="1">
    <citation type="submission" date="2022-04" db="EMBL/GenBank/DDBJ databases">
        <title>Positive selection, recombination, and allopatry shape intraspecific diversity of widespread and dominant cyanobacteria.</title>
        <authorList>
            <person name="Wei J."/>
            <person name="Shu W."/>
            <person name="Hu C."/>
        </authorList>
    </citation>
    <scope>NUCLEOTIDE SEQUENCE [LARGE SCALE GENOMIC DNA]</scope>
    <source>
        <strain evidence="4 5">DQ-A4</strain>
    </source>
</reference>
<dbReference type="PANTHER" id="PTHR48105">
    <property type="entry name" value="THIOREDOXIN REDUCTASE 1-RELATED-RELATED"/>
    <property type="match status" value="1"/>
</dbReference>
<evidence type="ECO:0000256" key="2">
    <source>
        <dbReference type="ARBA" id="ARBA00023002"/>
    </source>
</evidence>
<dbReference type="InterPro" id="IPR036188">
    <property type="entry name" value="FAD/NAD-bd_sf"/>
</dbReference>
<keyword evidence="5" id="KW-1185">Reference proteome</keyword>
<dbReference type="Gene3D" id="3.50.50.60">
    <property type="entry name" value="FAD/NAD(P)-binding domain"/>
    <property type="match status" value="2"/>
</dbReference>
<dbReference type="RefSeq" id="WP_190707578.1">
    <property type="nucleotide sequence ID" value="NZ_JAMPKX010000019.1"/>
</dbReference>
<protein>
    <submittedName>
        <fullName evidence="4">NAD(P)/FAD-dependent oxidoreductase</fullName>
    </submittedName>
</protein>
<proteinExistence type="predicted"/>
<evidence type="ECO:0000313" key="5">
    <source>
        <dbReference type="Proteomes" id="UP001482513"/>
    </source>
</evidence>
<evidence type="ECO:0000259" key="3">
    <source>
        <dbReference type="Pfam" id="PF07992"/>
    </source>
</evidence>
<feature type="domain" description="FAD/NAD(P)-binding" evidence="3">
    <location>
        <begin position="10"/>
        <end position="289"/>
    </location>
</feature>
<comment type="caution">
    <text evidence="4">The sequence shown here is derived from an EMBL/GenBank/DDBJ whole genome shotgun (WGS) entry which is preliminary data.</text>
</comment>
<dbReference type="PRINTS" id="PR00469">
    <property type="entry name" value="PNDRDTASEII"/>
</dbReference>
<organism evidence="4 5">
    <name type="scientific">Leptolyngbya subtilissima DQ-A4</name>
    <dbReference type="NCBI Taxonomy" id="2933933"/>
    <lineage>
        <taxon>Bacteria</taxon>
        <taxon>Bacillati</taxon>
        <taxon>Cyanobacteriota</taxon>
        <taxon>Cyanophyceae</taxon>
        <taxon>Leptolyngbyales</taxon>
        <taxon>Leptolyngbyaceae</taxon>
        <taxon>Leptolyngbya group</taxon>
        <taxon>Leptolyngbya</taxon>
    </lineage>
</organism>
<name>A0ABV0KBC4_9CYAN</name>
<sequence>MNVNSQTDVFDVIIVGGGPAGLTAALMLGRACKRVLVCDAGRPRNQVAHAAHGFFSRDGISPTELLQIGREQLQPYEEVEIQVGEVVDAQKLGDRFQVTLSNGNQFVSRKLLLATGMKDSLPAIDGFAELWGSSIFHCPYCHGWEVRGQPLAIYGKGKIALEMTFMLTSWSRDLVICSDGPAELTYEQRQQLSNWGVQLREEKIARLEYQDDKLTGIVFTNNEVLPRRGILLRPPSHQHSYLATKLGYIPGSDDIVQVDESKQTSIPGLYAVGDMSSPYSQIAVAVASGTLAAVSINHTLTEENLVHLSLSQCLTQGT</sequence>
<dbReference type="InterPro" id="IPR023753">
    <property type="entry name" value="FAD/NAD-binding_dom"/>
</dbReference>
<dbReference type="InterPro" id="IPR050097">
    <property type="entry name" value="Ferredoxin-NADP_redctase_2"/>
</dbReference>
<dbReference type="PRINTS" id="PR00368">
    <property type="entry name" value="FADPNR"/>
</dbReference>
<dbReference type="Pfam" id="PF07992">
    <property type="entry name" value="Pyr_redox_2"/>
    <property type="match status" value="1"/>
</dbReference>
<dbReference type="EMBL" id="JAMPKX010000019">
    <property type="protein sequence ID" value="MEP0950061.1"/>
    <property type="molecule type" value="Genomic_DNA"/>
</dbReference>
<dbReference type="Proteomes" id="UP001482513">
    <property type="component" value="Unassembled WGS sequence"/>
</dbReference>
<gene>
    <name evidence="4" type="ORF">NC992_24525</name>
</gene>
<keyword evidence="1" id="KW-0285">Flavoprotein</keyword>
<evidence type="ECO:0000313" key="4">
    <source>
        <dbReference type="EMBL" id="MEP0950061.1"/>
    </source>
</evidence>
<accession>A0ABV0KBC4</accession>
<keyword evidence="2" id="KW-0560">Oxidoreductase</keyword>
<dbReference type="SUPFAM" id="SSF51905">
    <property type="entry name" value="FAD/NAD(P)-binding domain"/>
    <property type="match status" value="1"/>
</dbReference>
<evidence type="ECO:0000256" key="1">
    <source>
        <dbReference type="ARBA" id="ARBA00022630"/>
    </source>
</evidence>